<evidence type="ECO:0000313" key="3">
    <source>
        <dbReference type="RefSeq" id="XP_021108157.1"/>
    </source>
</evidence>
<feature type="region of interest" description="Disordered" evidence="1">
    <location>
        <begin position="50"/>
        <end position="96"/>
    </location>
</feature>
<gene>
    <name evidence="3" type="primary">LOC101705321</name>
</gene>
<dbReference type="Proteomes" id="UP000694906">
    <property type="component" value="Unplaced"/>
</dbReference>
<keyword evidence="2" id="KW-1185">Reference proteome</keyword>
<evidence type="ECO:0000256" key="1">
    <source>
        <dbReference type="SAM" id="MobiDB-lite"/>
    </source>
</evidence>
<name>A0AAX6SJE4_HETGA</name>
<dbReference type="GeneID" id="101705321"/>
<feature type="region of interest" description="Disordered" evidence="1">
    <location>
        <begin position="171"/>
        <end position="229"/>
    </location>
</feature>
<organism evidence="2 3">
    <name type="scientific">Heterocephalus glaber</name>
    <name type="common">Naked mole rat</name>
    <dbReference type="NCBI Taxonomy" id="10181"/>
    <lineage>
        <taxon>Eukaryota</taxon>
        <taxon>Metazoa</taxon>
        <taxon>Chordata</taxon>
        <taxon>Craniata</taxon>
        <taxon>Vertebrata</taxon>
        <taxon>Euteleostomi</taxon>
        <taxon>Mammalia</taxon>
        <taxon>Eutheria</taxon>
        <taxon>Euarchontoglires</taxon>
        <taxon>Glires</taxon>
        <taxon>Rodentia</taxon>
        <taxon>Hystricomorpha</taxon>
        <taxon>Bathyergidae</taxon>
        <taxon>Heterocephalus</taxon>
    </lineage>
</organism>
<protein>
    <submittedName>
        <fullName evidence="3">Uncharacterized protein LOC101705321</fullName>
    </submittedName>
</protein>
<dbReference type="AlphaFoldDB" id="A0AAX6SJE4"/>
<evidence type="ECO:0000313" key="2">
    <source>
        <dbReference type="Proteomes" id="UP000694906"/>
    </source>
</evidence>
<reference evidence="3" key="1">
    <citation type="submission" date="2025-08" db="UniProtKB">
        <authorList>
            <consortium name="RefSeq"/>
        </authorList>
    </citation>
    <scope>IDENTIFICATION</scope>
</reference>
<accession>A0AAX6SJE4</accession>
<feature type="region of interest" description="Disordered" evidence="1">
    <location>
        <begin position="25"/>
        <end position="44"/>
    </location>
</feature>
<sequence length="260" mass="28259">MTILTPKTKELAWDSYQLLNVSIPKRGLSRSPASPPVPLGAPALGDFIAGHLRSAPGDPRLRSQHVRAVPGDPVPDGPPKPKSRLEAERRRPRSRLLTASRGWKVPRRSQGALLERGRDPGHFLVLAGPKRRCSLPGRRCREGQLYGVLGACGPCVLTTSRRPISSCFREPAPEPLSRRSPAPLLTWPEAEPSGLRRPAARVLPGAGLRAPGSQGQESSQRPPFLFTPWHLDPGMDPFFFSPGPSPGKKNSSYPECVLLV</sequence>
<proteinExistence type="predicted"/>
<dbReference type="RefSeq" id="XP_021108157.1">
    <property type="nucleotide sequence ID" value="XM_021252498.1"/>
</dbReference>